<sequence length="105" mass="12106">MIGQPDSVFKDRHYSLQALISLTTVNYIVFALLVQVCVNCERVHWFLWVGMAGLAWYNYYTIRRNTEEFEEKKTQIIYAISLLGMALLYYLLGVVALHCKPVAAV</sequence>
<dbReference type="AlphaFoldDB" id="A0A6I4I5D2"/>
<accession>A0A6I4I5D2</accession>
<dbReference type="RefSeq" id="WP_157540016.1">
    <property type="nucleotide sequence ID" value="NZ_WQLA01000001.1"/>
</dbReference>
<keyword evidence="3" id="KW-1185">Reference proteome</keyword>
<keyword evidence="1" id="KW-1133">Transmembrane helix</keyword>
<reference evidence="2 3" key="1">
    <citation type="submission" date="2019-12" db="EMBL/GenBank/DDBJ databases">
        <title>Mucilaginibacter sp. HME9299 genome sequencing and assembly.</title>
        <authorList>
            <person name="Kang H."/>
            <person name="Kim H."/>
            <person name="Joh K."/>
        </authorList>
    </citation>
    <scope>NUCLEOTIDE SEQUENCE [LARGE SCALE GENOMIC DNA]</scope>
    <source>
        <strain evidence="2 3">HME9299</strain>
    </source>
</reference>
<gene>
    <name evidence="2" type="ORF">GO816_03855</name>
</gene>
<proteinExistence type="predicted"/>
<feature type="transmembrane region" description="Helical" evidence="1">
    <location>
        <begin position="45"/>
        <end position="62"/>
    </location>
</feature>
<name>A0A6I4I5D2_9SPHI</name>
<dbReference type="EMBL" id="WQLA01000001">
    <property type="protein sequence ID" value="MVN90252.1"/>
    <property type="molecule type" value="Genomic_DNA"/>
</dbReference>
<comment type="caution">
    <text evidence="2">The sequence shown here is derived from an EMBL/GenBank/DDBJ whole genome shotgun (WGS) entry which is preliminary data.</text>
</comment>
<feature type="transmembrane region" description="Helical" evidence="1">
    <location>
        <begin position="14"/>
        <end position="38"/>
    </location>
</feature>
<feature type="transmembrane region" description="Helical" evidence="1">
    <location>
        <begin position="74"/>
        <end position="97"/>
    </location>
</feature>
<keyword evidence="1" id="KW-0472">Membrane</keyword>
<evidence type="ECO:0000313" key="2">
    <source>
        <dbReference type="EMBL" id="MVN90252.1"/>
    </source>
</evidence>
<protein>
    <submittedName>
        <fullName evidence="2">Uncharacterized protein</fullName>
    </submittedName>
</protein>
<evidence type="ECO:0000256" key="1">
    <source>
        <dbReference type="SAM" id="Phobius"/>
    </source>
</evidence>
<keyword evidence="1" id="KW-0812">Transmembrane</keyword>
<organism evidence="2 3">
    <name type="scientific">Mucilaginibacter aquatilis</name>
    <dbReference type="NCBI Taxonomy" id="1517760"/>
    <lineage>
        <taxon>Bacteria</taxon>
        <taxon>Pseudomonadati</taxon>
        <taxon>Bacteroidota</taxon>
        <taxon>Sphingobacteriia</taxon>
        <taxon>Sphingobacteriales</taxon>
        <taxon>Sphingobacteriaceae</taxon>
        <taxon>Mucilaginibacter</taxon>
    </lineage>
</organism>
<dbReference type="OrthoDB" id="798550at2"/>
<dbReference type="Proteomes" id="UP000434850">
    <property type="component" value="Unassembled WGS sequence"/>
</dbReference>
<evidence type="ECO:0000313" key="3">
    <source>
        <dbReference type="Proteomes" id="UP000434850"/>
    </source>
</evidence>